<reference evidence="1 2" key="1">
    <citation type="submission" date="2018-06" db="EMBL/GenBank/DDBJ databases">
        <title>Comparative genomics reveals the genomic features of Rhizophagus irregularis, R. cerebriforme, R. diaphanum and Gigaspora rosea, and their symbiotic lifestyle signature.</title>
        <authorList>
            <person name="Morin E."/>
            <person name="San Clemente H."/>
            <person name="Chen E.C.H."/>
            <person name="De La Providencia I."/>
            <person name="Hainaut M."/>
            <person name="Kuo A."/>
            <person name="Kohler A."/>
            <person name="Murat C."/>
            <person name="Tang N."/>
            <person name="Roy S."/>
            <person name="Loubradou J."/>
            <person name="Henrissat B."/>
            <person name="Grigoriev I.V."/>
            <person name="Corradi N."/>
            <person name="Roux C."/>
            <person name="Martin F.M."/>
        </authorList>
    </citation>
    <scope>NUCLEOTIDE SEQUENCE [LARGE SCALE GENOMIC DNA]</scope>
    <source>
        <strain evidence="1 2">DAOM 194757</strain>
    </source>
</reference>
<sequence>MSIYLVFHVSLLKPYVPDEFKERKKVPPLLEFLDSLNSDPGFEVEEILDKWLYYRKPHDLIKWKGYPFYKAT</sequence>
<evidence type="ECO:0000313" key="1">
    <source>
        <dbReference type="EMBL" id="RIB08805.1"/>
    </source>
</evidence>
<gene>
    <name evidence="1" type="ORF">C2G38_2110188</name>
</gene>
<accession>A0A397UER7</accession>
<dbReference type="AlphaFoldDB" id="A0A397UER7"/>
<comment type="caution">
    <text evidence="1">The sequence shown here is derived from an EMBL/GenBank/DDBJ whole genome shotgun (WGS) entry which is preliminary data.</text>
</comment>
<dbReference type="OrthoDB" id="2439357at2759"/>
<organism evidence="1 2">
    <name type="scientific">Gigaspora rosea</name>
    <dbReference type="NCBI Taxonomy" id="44941"/>
    <lineage>
        <taxon>Eukaryota</taxon>
        <taxon>Fungi</taxon>
        <taxon>Fungi incertae sedis</taxon>
        <taxon>Mucoromycota</taxon>
        <taxon>Glomeromycotina</taxon>
        <taxon>Glomeromycetes</taxon>
        <taxon>Diversisporales</taxon>
        <taxon>Gigasporaceae</taxon>
        <taxon>Gigaspora</taxon>
    </lineage>
</organism>
<name>A0A397UER7_9GLOM</name>
<dbReference type="EMBL" id="QKWP01001458">
    <property type="protein sequence ID" value="RIB08805.1"/>
    <property type="molecule type" value="Genomic_DNA"/>
</dbReference>
<protein>
    <submittedName>
        <fullName evidence="1">Uncharacterized protein</fullName>
    </submittedName>
</protein>
<dbReference type="Proteomes" id="UP000266673">
    <property type="component" value="Unassembled WGS sequence"/>
</dbReference>
<keyword evidence="2" id="KW-1185">Reference proteome</keyword>
<proteinExistence type="predicted"/>
<evidence type="ECO:0000313" key="2">
    <source>
        <dbReference type="Proteomes" id="UP000266673"/>
    </source>
</evidence>
<dbReference type="InterPro" id="IPR016197">
    <property type="entry name" value="Chromo-like_dom_sf"/>
</dbReference>
<dbReference type="SUPFAM" id="SSF54160">
    <property type="entry name" value="Chromo domain-like"/>
    <property type="match status" value="1"/>
</dbReference>